<keyword evidence="2" id="KW-1133">Transmembrane helix</keyword>
<feature type="compositionally biased region" description="Basic and acidic residues" evidence="1">
    <location>
        <begin position="244"/>
        <end position="282"/>
    </location>
</feature>
<feature type="region of interest" description="Disordered" evidence="1">
    <location>
        <begin position="1"/>
        <end position="30"/>
    </location>
</feature>
<evidence type="ECO:0000256" key="2">
    <source>
        <dbReference type="SAM" id="Phobius"/>
    </source>
</evidence>
<feature type="region of interest" description="Disordered" evidence="1">
    <location>
        <begin position="135"/>
        <end position="184"/>
    </location>
</feature>
<evidence type="ECO:0000313" key="3">
    <source>
        <dbReference type="EMBL" id="KYM99857.1"/>
    </source>
</evidence>
<dbReference type="AlphaFoldDB" id="A0A195CGL7"/>
<feature type="transmembrane region" description="Helical" evidence="2">
    <location>
        <begin position="32"/>
        <end position="51"/>
    </location>
</feature>
<sequence>ARNDTKHHERQRLTNAGERGERKGDGDGRSDTVVVVGSASILVPLFLKYWLTLGLESCNLTNESMYGRRERRRGTVPTGLTGLCTFVASSVPVSKTLVEGAIPNELWTRQGSVAAATLIGSIAQTNTCRITRPTLPVHIHTSGSSSSTIVPRNRSRRRRRSRRGEEKEEEKKKKKRRRRKRSGNLLASAFMNYYDTTSHDIAISHDPSCISIFVPIPDKSVGINNHKCKLRPDQWPNKSYGEANAEREVKRGGRRIELNRDKKIEGNEKEKDGGSDRSERED</sequence>
<reference evidence="3 4" key="1">
    <citation type="submission" date="2016-03" db="EMBL/GenBank/DDBJ databases">
        <title>Cyphomyrmex costatus WGS genome.</title>
        <authorList>
            <person name="Nygaard S."/>
            <person name="Hu H."/>
            <person name="Boomsma J."/>
            <person name="Zhang G."/>
        </authorList>
    </citation>
    <scope>NUCLEOTIDE SEQUENCE [LARGE SCALE GENOMIC DNA]</scope>
    <source>
        <strain evidence="3">MS0001</strain>
        <tissue evidence="3">Whole body</tissue>
    </source>
</reference>
<name>A0A195CGL7_9HYME</name>
<accession>A0A195CGL7</accession>
<organism evidence="3 4">
    <name type="scientific">Cyphomyrmex costatus</name>
    <dbReference type="NCBI Taxonomy" id="456900"/>
    <lineage>
        <taxon>Eukaryota</taxon>
        <taxon>Metazoa</taxon>
        <taxon>Ecdysozoa</taxon>
        <taxon>Arthropoda</taxon>
        <taxon>Hexapoda</taxon>
        <taxon>Insecta</taxon>
        <taxon>Pterygota</taxon>
        <taxon>Neoptera</taxon>
        <taxon>Endopterygota</taxon>
        <taxon>Hymenoptera</taxon>
        <taxon>Apocrita</taxon>
        <taxon>Aculeata</taxon>
        <taxon>Formicoidea</taxon>
        <taxon>Formicidae</taxon>
        <taxon>Myrmicinae</taxon>
        <taxon>Cyphomyrmex</taxon>
    </lineage>
</organism>
<protein>
    <submittedName>
        <fullName evidence="3">Uncharacterized protein</fullName>
    </submittedName>
</protein>
<feature type="non-terminal residue" evidence="3">
    <location>
        <position position="1"/>
    </location>
</feature>
<keyword evidence="2" id="KW-0812">Transmembrane</keyword>
<feature type="compositionally biased region" description="Basic residues" evidence="1">
    <location>
        <begin position="172"/>
        <end position="182"/>
    </location>
</feature>
<dbReference type="EMBL" id="KQ977791">
    <property type="protein sequence ID" value="KYM99857.1"/>
    <property type="molecule type" value="Genomic_DNA"/>
</dbReference>
<proteinExistence type="predicted"/>
<feature type="region of interest" description="Disordered" evidence="1">
    <location>
        <begin position="229"/>
        <end position="282"/>
    </location>
</feature>
<gene>
    <name evidence="3" type="ORF">ALC62_09477</name>
</gene>
<feature type="compositionally biased region" description="Basic residues" evidence="1">
    <location>
        <begin position="153"/>
        <end position="162"/>
    </location>
</feature>
<keyword evidence="4" id="KW-1185">Reference proteome</keyword>
<dbReference type="Proteomes" id="UP000078542">
    <property type="component" value="Unassembled WGS sequence"/>
</dbReference>
<evidence type="ECO:0000256" key="1">
    <source>
        <dbReference type="SAM" id="MobiDB-lite"/>
    </source>
</evidence>
<feature type="compositionally biased region" description="Basic and acidic residues" evidence="1">
    <location>
        <begin position="18"/>
        <end position="30"/>
    </location>
</feature>
<evidence type="ECO:0000313" key="4">
    <source>
        <dbReference type="Proteomes" id="UP000078542"/>
    </source>
</evidence>
<keyword evidence="2" id="KW-0472">Membrane</keyword>
<feature type="compositionally biased region" description="Low complexity" evidence="1">
    <location>
        <begin position="136"/>
        <end position="151"/>
    </location>
</feature>